<dbReference type="AlphaFoldDB" id="A0A4U5MQA8"/>
<feature type="region of interest" description="Disordered" evidence="1">
    <location>
        <begin position="57"/>
        <end position="90"/>
    </location>
</feature>
<gene>
    <name evidence="3" type="ORF">L596_019199</name>
</gene>
<feature type="region of interest" description="Disordered" evidence="1">
    <location>
        <begin position="283"/>
        <end position="303"/>
    </location>
</feature>
<dbReference type="EMBL" id="AZBU02000006">
    <property type="protein sequence ID" value="TKR71632.1"/>
    <property type="molecule type" value="Genomic_DNA"/>
</dbReference>
<protein>
    <recommendedName>
        <fullName evidence="5">ShKT domain-containing protein</fullName>
    </recommendedName>
</protein>
<feature type="compositionally biased region" description="Acidic residues" evidence="1">
    <location>
        <begin position="77"/>
        <end position="87"/>
    </location>
</feature>
<sequence length="341" mass="37182">MLVASVFAILVLASPLRASWLDDCPDGRLSLGGCLAGLCPIGSECVKNFCCKLKNATESPTEPPIPETTPEKNPAVEESEEGDEDEERPFCKGGEMSIGECLGEENFCPTGFHCEEGNCCPPVTESPTTARTTRLTTVVMEKTAEETTPQAVVEEEKESEEVPDGVCLVDRPIGVEIRPISTPNNSNFPECVDGQCPANNECVDSKWCCPITPEISCQDVLKTCKKQLCNRKGYVDFMTKNCGRICKRCDKQIQATTAAPSTTSAEPEKADLKKNKVNSRVLGSRKHESHQRHACFPSSSAPSRTRATRRAVLDALYKSDLMILTNCSNDPRWSGVRASNP</sequence>
<dbReference type="Proteomes" id="UP000298663">
    <property type="component" value="Unassembled WGS sequence"/>
</dbReference>
<evidence type="ECO:0000256" key="1">
    <source>
        <dbReference type="SAM" id="MobiDB-lite"/>
    </source>
</evidence>
<evidence type="ECO:0000256" key="2">
    <source>
        <dbReference type="SAM" id="SignalP"/>
    </source>
</evidence>
<organism evidence="3 4">
    <name type="scientific">Steinernema carpocapsae</name>
    <name type="common">Entomopathogenic nematode</name>
    <dbReference type="NCBI Taxonomy" id="34508"/>
    <lineage>
        <taxon>Eukaryota</taxon>
        <taxon>Metazoa</taxon>
        <taxon>Ecdysozoa</taxon>
        <taxon>Nematoda</taxon>
        <taxon>Chromadorea</taxon>
        <taxon>Rhabditida</taxon>
        <taxon>Tylenchina</taxon>
        <taxon>Panagrolaimomorpha</taxon>
        <taxon>Strongyloidoidea</taxon>
        <taxon>Steinernematidae</taxon>
        <taxon>Steinernema</taxon>
    </lineage>
</organism>
<reference evidence="3 4" key="2">
    <citation type="journal article" date="2019" name="G3 (Bethesda)">
        <title>Hybrid Assembly of the Genome of the Entomopathogenic Nematode Steinernema carpocapsae Identifies the X-Chromosome.</title>
        <authorList>
            <person name="Serra L."/>
            <person name="Macchietto M."/>
            <person name="Macias-Munoz A."/>
            <person name="McGill C.J."/>
            <person name="Rodriguez I.M."/>
            <person name="Rodriguez B."/>
            <person name="Murad R."/>
            <person name="Mortazavi A."/>
        </authorList>
    </citation>
    <scope>NUCLEOTIDE SEQUENCE [LARGE SCALE GENOMIC DNA]</scope>
    <source>
        <strain evidence="3 4">ALL</strain>
    </source>
</reference>
<evidence type="ECO:0000313" key="3">
    <source>
        <dbReference type="EMBL" id="TKR71632.1"/>
    </source>
</evidence>
<keyword evidence="4" id="KW-1185">Reference proteome</keyword>
<feature type="region of interest" description="Disordered" evidence="1">
    <location>
        <begin position="258"/>
        <end position="277"/>
    </location>
</feature>
<comment type="caution">
    <text evidence="3">The sequence shown here is derived from an EMBL/GenBank/DDBJ whole genome shotgun (WGS) entry which is preliminary data.</text>
</comment>
<proteinExistence type="predicted"/>
<reference evidence="3 4" key="1">
    <citation type="journal article" date="2015" name="Genome Biol.">
        <title>Comparative genomics of Steinernema reveals deeply conserved gene regulatory networks.</title>
        <authorList>
            <person name="Dillman A.R."/>
            <person name="Macchietto M."/>
            <person name="Porter C.F."/>
            <person name="Rogers A."/>
            <person name="Williams B."/>
            <person name="Antoshechkin I."/>
            <person name="Lee M.M."/>
            <person name="Goodwin Z."/>
            <person name="Lu X."/>
            <person name="Lewis E.E."/>
            <person name="Goodrich-Blair H."/>
            <person name="Stock S.P."/>
            <person name="Adams B.J."/>
            <person name="Sternberg P.W."/>
            <person name="Mortazavi A."/>
        </authorList>
    </citation>
    <scope>NUCLEOTIDE SEQUENCE [LARGE SCALE GENOMIC DNA]</scope>
    <source>
        <strain evidence="3 4">ALL</strain>
    </source>
</reference>
<dbReference type="InterPro" id="IPR006150">
    <property type="entry name" value="Cys_repeat_1"/>
</dbReference>
<dbReference type="OrthoDB" id="5870787at2759"/>
<feature type="chain" id="PRO_5020431735" description="ShKT domain-containing protein" evidence="2">
    <location>
        <begin position="19"/>
        <end position="341"/>
    </location>
</feature>
<evidence type="ECO:0008006" key="5">
    <source>
        <dbReference type="Google" id="ProtNLM"/>
    </source>
</evidence>
<keyword evidence="2" id="KW-0732">Signal</keyword>
<feature type="signal peptide" evidence="2">
    <location>
        <begin position="1"/>
        <end position="18"/>
    </location>
</feature>
<dbReference type="SMART" id="SM00289">
    <property type="entry name" value="WR1"/>
    <property type="match status" value="3"/>
</dbReference>
<evidence type="ECO:0000313" key="4">
    <source>
        <dbReference type="Proteomes" id="UP000298663"/>
    </source>
</evidence>
<feature type="compositionally biased region" description="Basic residues" evidence="1">
    <location>
        <begin position="283"/>
        <end position="293"/>
    </location>
</feature>
<accession>A0A4U5MQA8</accession>
<name>A0A4U5MQA8_STECR</name>